<dbReference type="Proteomes" id="UP000233781">
    <property type="component" value="Unassembled WGS sequence"/>
</dbReference>
<protein>
    <submittedName>
        <fullName evidence="2">Gluconate 2-dehydrogenase subunit 3-like protein</fullName>
    </submittedName>
</protein>
<evidence type="ECO:0000313" key="2">
    <source>
        <dbReference type="EMBL" id="PKW27273.1"/>
    </source>
</evidence>
<dbReference type="RefSeq" id="WP_245862261.1">
    <property type="nucleotide sequence ID" value="NZ_PJNE01000001.1"/>
</dbReference>
<reference evidence="2 3" key="1">
    <citation type="submission" date="2017-12" db="EMBL/GenBank/DDBJ databases">
        <title>Sequencing the genomes of 1000 Actinobacteria strains.</title>
        <authorList>
            <person name="Klenk H.-P."/>
        </authorList>
    </citation>
    <scope>NUCLEOTIDE SEQUENCE [LARGE SCALE GENOMIC DNA]</scope>
    <source>
        <strain evidence="2 3">DSM 12806</strain>
    </source>
</reference>
<comment type="caution">
    <text evidence="2">The sequence shown here is derived from an EMBL/GenBank/DDBJ whole genome shotgun (WGS) entry which is preliminary data.</text>
</comment>
<dbReference type="InterPro" id="IPR027056">
    <property type="entry name" value="Gluconate_2DH_su3"/>
</dbReference>
<dbReference type="Pfam" id="PF13618">
    <property type="entry name" value="Gluconate_2-dh3"/>
    <property type="match status" value="1"/>
</dbReference>
<accession>A0A2N3YK92</accession>
<sequence>MTRPPGAGPSRTSGAPPVRFPGYDVLEQSGHWDAVTSGVVLSRVGMPPDIRFFTPAEQAVATALCDRLLGQPDEDDGTGSRVPVVNLIDARLAEHRTDGWHYHDMPADGQAWRDTLAGLDADAQEQYGSGFATCTHDEQSALIQAVQDRGSDAWHGLPAGHVWSLWTRYACTAFYSHPTAWNEIGFSGPAYPRGYKNIGVDRLEPYEVHDAIPSDDPLRRTR</sequence>
<gene>
    <name evidence="2" type="ORF">ATL31_2111</name>
</gene>
<proteinExistence type="predicted"/>
<feature type="region of interest" description="Disordered" evidence="1">
    <location>
        <begin position="1"/>
        <end position="20"/>
    </location>
</feature>
<evidence type="ECO:0000313" key="3">
    <source>
        <dbReference type="Proteomes" id="UP000233781"/>
    </source>
</evidence>
<organism evidence="2 3">
    <name type="scientific">Phycicoccus duodecadis</name>
    <dbReference type="NCBI Taxonomy" id="173053"/>
    <lineage>
        <taxon>Bacteria</taxon>
        <taxon>Bacillati</taxon>
        <taxon>Actinomycetota</taxon>
        <taxon>Actinomycetes</taxon>
        <taxon>Micrococcales</taxon>
        <taxon>Intrasporangiaceae</taxon>
        <taxon>Phycicoccus</taxon>
    </lineage>
</organism>
<name>A0A2N3YK92_9MICO</name>
<dbReference type="EMBL" id="PJNE01000001">
    <property type="protein sequence ID" value="PKW27273.1"/>
    <property type="molecule type" value="Genomic_DNA"/>
</dbReference>
<dbReference type="AlphaFoldDB" id="A0A2N3YK92"/>
<evidence type="ECO:0000256" key="1">
    <source>
        <dbReference type="SAM" id="MobiDB-lite"/>
    </source>
</evidence>
<keyword evidence="3" id="KW-1185">Reference proteome</keyword>